<sequence length="338" mass="38088">MSRAALPKLKGSPPPVVAPKKLSPARIAAQQASKKAAKDAKEKVAEIVTSVESELPQSLSHPLVLAAKKRLSQKSGWGESGVRSAPKEVLNLSVTEGTLERALLLTEALFAAIGKLGFDVKIDSTNDRTLLESKEHSVSLEFALKESVKRSIHEVTAAEEMARQRYALKVRTQPNLRSLHVSYYDYTPTGILTLEVGRWPSKTWKDTPRTSLEERIPDLAAGIVLIAQRTYQHEQELRERQVEQQRAREKYEFITKRREAEATRLKEVEAQANSWERAEKLRAFSDAFEKRAMQSGELTPEQLDWLAWVRAKADGLDPLTPISDPILNAPELNKYQYW</sequence>
<evidence type="ECO:0000313" key="2">
    <source>
        <dbReference type="EMBL" id="QJP98688.1"/>
    </source>
</evidence>
<proteinExistence type="predicted"/>
<gene>
    <name evidence="2" type="ORF">C798_00110</name>
</gene>
<protein>
    <submittedName>
        <fullName evidence="2">Uncharacterized protein</fullName>
    </submittedName>
</protein>
<accession>A0A6M3ZIZ5</accession>
<evidence type="ECO:0000313" key="3">
    <source>
        <dbReference type="Proteomes" id="UP000501648"/>
    </source>
</evidence>
<name>A0A6M3ZIZ5_9BURK</name>
<organism evidence="2 3">
    <name type="scientific">Herbaspirillum rubrisubalbicans Os34</name>
    <dbReference type="NCBI Taxonomy" id="1235827"/>
    <lineage>
        <taxon>Bacteria</taxon>
        <taxon>Pseudomonadati</taxon>
        <taxon>Pseudomonadota</taxon>
        <taxon>Betaproteobacteria</taxon>
        <taxon>Burkholderiales</taxon>
        <taxon>Oxalobacteraceae</taxon>
        <taxon>Herbaspirillum</taxon>
    </lineage>
</organism>
<feature type="region of interest" description="Disordered" evidence="1">
    <location>
        <begin position="1"/>
        <end position="23"/>
    </location>
</feature>
<dbReference type="AlphaFoldDB" id="A0A6M3ZIZ5"/>
<evidence type="ECO:0000256" key="1">
    <source>
        <dbReference type="SAM" id="MobiDB-lite"/>
    </source>
</evidence>
<reference evidence="2 3" key="1">
    <citation type="journal article" date="2012" name="J. Bacteriol.">
        <title>Genome sequence of the pathogenic Herbaspirillum seropedicae strain Os34, isolated from rice roots.</title>
        <authorList>
            <person name="Ye W."/>
            <person name="Ye S."/>
            <person name="Liu J."/>
            <person name="Chang S."/>
            <person name="Chen M."/>
            <person name="Zhu B."/>
            <person name="Guo L."/>
            <person name="An Q."/>
        </authorList>
    </citation>
    <scope>NUCLEOTIDE SEQUENCE [LARGE SCALE GENOMIC DNA]</scope>
    <source>
        <strain evidence="2 3">Os34</strain>
    </source>
</reference>
<dbReference type="EMBL" id="CP008956">
    <property type="protein sequence ID" value="QJP98688.1"/>
    <property type="molecule type" value="Genomic_DNA"/>
</dbReference>
<dbReference type="Proteomes" id="UP000501648">
    <property type="component" value="Chromosome"/>
</dbReference>